<feature type="region of interest" description="Disordered" evidence="1">
    <location>
        <begin position="29"/>
        <end position="87"/>
    </location>
</feature>
<dbReference type="EMBL" id="SEYY01023667">
    <property type="protein sequence ID" value="KAB7494697.1"/>
    <property type="molecule type" value="Genomic_DNA"/>
</dbReference>
<comment type="caution">
    <text evidence="2">The sequence shown here is derived from an EMBL/GenBank/DDBJ whole genome shotgun (WGS) entry which is preliminary data.</text>
</comment>
<accession>A0A5N5SL58</accession>
<reference evidence="2 3" key="1">
    <citation type="journal article" date="2019" name="PLoS Biol.">
        <title>Sex chromosomes control vertical transmission of feminizing Wolbachia symbionts in an isopod.</title>
        <authorList>
            <person name="Becking T."/>
            <person name="Chebbi M.A."/>
            <person name="Giraud I."/>
            <person name="Moumen B."/>
            <person name="Laverre T."/>
            <person name="Caubet Y."/>
            <person name="Peccoud J."/>
            <person name="Gilbert C."/>
            <person name="Cordaux R."/>
        </authorList>
    </citation>
    <scope>NUCLEOTIDE SEQUENCE [LARGE SCALE GENOMIC DNA]</scope>
    <source>
        <strain evidence="2">ANa2</strain>
        <tissue evidence="2">Whole body excluding digestive tract and cuticle</tissue>
    </source>
</reference>
<dbReference type="Proteomes" id="UP000326759">
    <property type="component" value="Unassembled WGS sequence"/>
</dbReference>
<evidence type="ECO:0000313" key="3">
    <source>
        <dbReference type="Proteomes" id="UP000326759"/>
    </source>
</evidence>
<organism evidence="2 3">
    <name type="scientific">Armadillidium nasatum</name>
    <dbReference type="NCBI Taxonomy" id="96803"/>
    <lineage>
        <taxon>Eukaryota</taxon>
        <taxon>Metazoa</taxon>
        <taxon>Ecdysozoa</taxon>
        <taxon>Arthropoda</taxon>
        <taxon>Crustacea</taxon>
        <taxon>Multicrustacea</taxon>
        <taxon>Malacostraca</taxon>
        <taxon>Eumalacostraca</taxon>
        <taxon>Peracarida</taxon>
        <taxon>Isopoda</taxon>
        <taxon>Oniscidea</taxon>
        <taxon>Crinocheta</taxon>
        <taxon>Armadillidiidae</taxon>
        <taxon>Armadillidium</taxon>
    </lineage>
</organism>
<gene>
    <name evidence="2" type="ORF">Anas_09700</name>
</gene>
<sequence>MCQWIPEFFPLSLIANFQHPLNKDFFIECNNSKSSDPSPNRLETVPSSEEEPAEGQDPNSGAPSRENTSKKPDPRRRREMWVAERHPSKSSSSWWCLHCHSWRERKARHSASFIGTGIGEVDHINI</sequence>
<proteinExistence type="predicted"/>
<evidence type="ECO:0000313" key="2">
    <source>
        <dbReference type="EMBL" id="KAB7494697.1"/>
    </source>
</evidence>
<feature type="compositionally biased region" description="Polar residues" evidence="1">
    <location>
        <begin position="29"/>
        <end position="38"/>
    </location>
</feature>
<feature type="compositionally biased region" description="Polar residues" evidence="1">
    <location>
        <begin position="57"/>
        <end position="66"/>
    </location>
</feature>
<evidence type="ECO:0000256" key="1">
    <source>
        <dbReference type="SAM" id="MobiDB-lite"/>
    </source>
</evidence>
<protein>
    <submittedName>
        <fullName evidence="2">Uncharacterized protein</fullName>
    </submittedName>
</protein>
<dbReference type="AlphaFoldDB" id="A0A5N5SL58"/>
<keyword evidence="3" id="KW-1185">Reference proteome</keyword>
<name>A0A5N5SL58_9CRUS</name>